<dbReference type="InterPro" id="IPR012327">
    <property type="entry name" value="MeTrfase_D12"/>
</dbReference>
<evidence type="ECO:0000256" key="6">
    <source>
        <dbReference type="ARBA" id="ARBA00047942"/>
    </source>
</evidence>
<dbReference type="PROSITE" id="PS00092">
    <property type="entry name" value="N6_MTASE"/>
    <property type="match status" value="1"/>
</dbReference>
<dbReference type="PANTHER" id="PTHR30481:SF3">
    <property type="entry name" value="DNA ADENINE METHYLASE"/>
    <property type="match status" value="1"/>
</dbReference>
<proteinExistence type="inferred from homology"/>
<feature type="binding site" evidence="7">
    <location>
        <position position="15"/>
    </location>
    <ligand>
        <name>S-adenosyl-L-methionine</name>
        <dbReference type="ChEBI" id="CHEBI:59789"/>
    </ligand>
</feature>
<dbReference type="Gene3D" id="1.10.1020.10">
    <property type="entry name" value="Adenine-specific Methyltransferase, Domain 2"/>
    <property type="match status" value="1"/>
</dbReference>
<evidence type="ECO:0000256" key="8">
    <source>
        <dbReference type="RuleBase" id="RU361257"/>
    </source>
</evidence>
<accession>A0A6I6JU79</accession>
<dbReference type="Gene3D" id="3.40.50.150">
    <property type="entry name" value="Vaccinia Virus protein VP39"/>
    <property type="match status" value="1"/>
</dbReference>
<dbReference type="GO" id="GO:0009307">
    <property type="term" value="P:DNA restriction-modification system"/>
    <property type="evidence" value="ECO:0007669"/>
    <property type="project" value="InterPro"/>
</dbReference>
<protein>
    <recommendedName>
        <fullName evidence="2 8">Site-specific DNA-methyltransferase (adenine-specific)</fullName>
        <ecNumber evidence="2 8">2.1.1.72</ecNumber>
    </recommendedName>
</protein>
<dbReference type="GO" id="GO:0032259">
    <property type="term" value="P:methylation"/>
    <property type="evidence" value="ECO:0007669"/>
    <property type="project" value="UniProtKB-KW"/>
</dbReference>
<evidence type="ECO:0000256" key="4">
    <source>
        <dbReference type="ARBA" id="ARBA00022679"/>
    </source>
</evidence>
<evidence type="ECO:0000313" key="10">
    <source>
        <dbReference type="Proteomes" id="UP000428260"/>
    </source>
</evidence>
<keyword evidence="5 8" id="KW-0949">S-adenosyl-L-methionine</keyword>
<dbReference type="GO" id="GO:0009007">
    <property type="term" value="F:site-specific DNA-methyltransferase (adenine-specific) activity"/>
    <property type="evidence" value="ECO:0007669"/>
    <property type="project" value="UniProtKB-UniRule"/>
</dbReference>
<dbReference type="EMBL" id="CP046401">
    <property type="protein sequence ID" value="QGY46081.1"/>
    <property type="molecule type" value="Genomic_DNA"/>
</dbReference>
<dbReference type="GO" id="GO:0043565">
    <property type="term" value="F:sequence-specific DNA binding"/>
    <property type="evidence" value="ECO:0007669"/>
    <property type="project" value="TreeGrafter"/>
</dbReference>
<keyword evidence="10" id="KW-1185">Reference proteome</keyword>
<evidence type="ECO:0000256" key="7">
    <source>
        <dbReference type="PIRSR" id="PIRSR000398-1"/>
    </source>
</evidence>
<dbReference type="PIRSF" id="PIRSF000398">
    <property type="entry name" value="M_m6A_EcoRV"/>
    <property type="match status" value="1"/>
</dbReference>
<sequence length="288" mass="33486">MQTDVKPFLKWAGGKAQLLPQINKVFPSQLEQFDTFAEPFVGGGAVVFYILENYPRIKNIIINDINSRLIKTYIAVKESPRELVAFLEEFQYKYWELDHKSQRLLYLAKRERFNTGKLTIVELASLFIFLNKTCFNGLYRVNKKNEFNVPFGEYRKPLICNRKLIARLSELLQKVTILEGDYTCTLDFLHGRSFVYFDPPYKPVSNTSNFTSYSAAGFNDTQQTRLASFCKTLDAGNKWMLSNSCNGDDNFFRKHYRNYTIRQITARRSIGAKSNSRGNTRELLITNY</sequence>
<feature type="binding site" evidence="7">
    <location>
        <position position="198"/>
    </location>
    <ligand>
        <name>S-adenosyl-L-methionine</name>
        <dbReference type="ChEBI" id="CHEBI:59789"/>
    </ligand>
</feature>
<evidence type="ECO:0000256" key="2">
    <source>
        <dbReference type="ARBA" id="ARBA00011900"/>
    </source>
</evidence>
<feature type="binding site" evidence="7">
    <location>
        <position position="64"/>
    </location>
    <ligand>
        <name>S-adenosyl-L-methionine</name>
        <dbReference type="ChEBI" id="CHEBI:59789"/>
    </ligand>
</feature>
<feature type="binding site" evidence="7">
    <location>
        <position position="11"/>
    </location>
    <ligand>
        <name>S-adenosyl-L-methionine</name>
        <dbReference type="ChEBI" id="CHEBI:59789"/>
    </ligand>
</feature>
<dbReference type="PANTHER" id="PTHR30481">
    <property type="entry name" value="DNA ADENINE METHYLASE"/>
    <property type="match status" value="1"/>
</dbReference>
<evidence type="ECO:0000256" key="5">
    <source>
        <dbReference type="ARBA" id="ARBA00022691"/>
    </source>
</evidence>
<dbReference type="NCBIfam" id="TIGR00571">
    <property type="entry name" value="dam"/>
    <property type="match status" value="1"/>
</dbReference>
<dbReference type="GO" id="GO:1904047">
    <property type="term" value="F:S-adenosyl-L-methionine binding"/>
    <property type="evidence" value="ECO:0007669"/>
    <property type="project" value="TreeGrafter"/>
</dbReference>
<dbReference type="InterPro" id="IPR012263">
    <property type="entry name" value="M_m6A_EcoRV"/>
</dbReference>
<dbReference type="KEGG" id="mcos:GM418_21140"/>
<evidence type="ECO:0000313" key="9">
    <source>
        <dbReference type="EMBL" id="QGY46081.1"/>
    </source>
</evidence>
<dbReference type="GO" id="GO:0006298">
    <property type="term" value="P:mismatch repair"/>
    <property type="evidence" value="ECO:0007669"/>
    <property type="project" value="TreeGrafter"/>
</dbReference>
<dbReference type="AlphaFoldDB" id="A0A6I6JU79"/>
<dbReference type="InterPro" id="IPR002052">
    <property type="entry name" value="DNA_methylase_N6_adenine_CS"/>
</dbReference>
<dbReference type="REBASE" id="371367">
    <property type="entry name" value="M.PbaWC007ORF21140P"/>
</dbReference>
<organism evidence="9 10">
    <name type="scientific">Maribellus comscasis</name>
    <dbReference type="NCBI Taxonomy" id="2681766"/>
    <lineage>
        <taxon>Bacteria</taxon>
        <taxon>Pseudomonadati</taxon>
        <taxon>Bacteroidota</taxon>
        <taxon>Bacteroidia</taxon>
        <taxon>Marinilabiliales</taxon>
        <taxon>Prolixibacteraceae</taxon>
        <taxon>Maribellus</taxon>
    </lineage>
</organism>
<name>A0A6I6JU79_9BACT</name>
<dbReference type="PRINTS" id="PR00505">
    <property type="entry name" value="D12N6MTFRASE"/>
</dbReference>
<reference evidence="9 10" key="1">
    <citation type="submission" date="2019-11" db="EMBL/GenBank/DDBJ databases">
        <authorList>
            <person name="Zheng R.K."/>
            <person name="Sun C.M."/>
        </authorList>
    </citation>
    <scope>NUCLEOTIDE SEQUENCE [LARGE SCALE GENOMIC DNA]</scope>
    <source>
        <strain evidence="9 10">WC007</strain>
    </source>
</reference>
<dbReference type="InterPro" id="IPR023095">
    <property type="entry name" value="Ade_MeTrfase_dom_2"/>
</dbReference>
<dbReference type="InterPro" id="IPR029063">
    <property type="entry name" value="SAM-dependent_MTases_sf"/>
</dbReference>
<comment type="similarity">
    <text evidence="1 8">Belongs to the N(4)/N(6)-methyltransferase family.</text>
</comment>
<evidence type="ECO:0000256" key="3">
    <source>
        <dbReference type="ARBA" id="ARBA00022603"/>
    </source>
</evidence>
<gene>
    <name evidence="9" type="ORF">GM418_21140</name>
</gene>
<dbReference type="EC" id="2.1.1.72" evidence="2 8"/>
<comment type="catalytic activity">
    <reaction evidence="6 8">
        <text>a 2'-deoxyadenosine in DNA + S-adenosyl-L-methionine = an N(6)-methyl-2'-deoxyadenosine in DNA + S-adenosyl-L-homocysteine + H(+)</text>
        <dbReference type="Rhea" id="RHEA:15197"/>
        <dbReference type="Rhea" id="RHEA-COMP:12418"/>
        <dbReference type="Rhea" id="RHEA-COMP:12419"/>
        <dbReference type="ChEBI" id="CHEBI:15378"/>
        <dbReference type="ChEBI" id="CHEBI:57856"/>
        <dbReference type="ChEBI" id="CHEBI:59789"/>
        <dbReference type="ChEBI" id="CHEBI:90615"/>
        <dbReference type="ChEBI" id="CHEBI:90616"/>
        <dbReference type="EC" id="2.1.1.72"/>
    </reaction>
</comment>
<evidence type="ECO:0000256" key="1">
    <source>
        <dbReference type="ARBA" id="ARBA00006594"/>
    </source>
</evidence>
<dbReference type="Proteomes" id="UP000428260">
    <property type="component" value="Chromosome"/>
</dbReference>
<keyword evidence="3 8" id="KW-0489">Methyltransferase</keyword>
<dbReference type="SUPFAM" id="SSF53335">
    <property type="entry name" value="S-adenosyl-L-methionine-dependent methyltransferases"/>
    <property type="match status" value="1"/>
</dbReference>
<dbReference type="RefSeq" id="WP_158869219.1">
    <property type="nucleotide sequence ID" value="NZ_CP046401.1"/>
</dbReference>
<dbReference type="Pfam" id="PF02086">
    <property type="entry name" value="MethyltransfD12"/>
    <property type="match status" value="1"/>
</dbReference>
<keyword evidence="4 8" id="KW-0808">Transferase</keyword>